<dbReference type="GO" id="GO:0004092">
    <property type="term" value="F:carnitine O-acetyltransferase activity"/>
    <property type="evidence" value="ECO:0007669"/>
    <property type="project" value="TreeGrafter"/>
</dbReference>
<protein>
    <recommendedName>
        <fullName evidence="5">Choline/carnitine acyltransferase domain-containing protein</fullName>
    </recommendedName>
</protein>
<comment type="similarity">
    <text evidence="1">Belongs to the carnitine/choline acetyltransferase family.</text>
</comment>
<name>A0A8S3YMI5_9EUPU</name>
<comment type="caution">
    <text evidence="6">The sequence shown here is derived from an EMBL/GenBank/DDBJ whole genome shotgun (WGS) entry which is preliminary data.</text>
</comment>
<evidence type="ECO:0000313" key="6">
    <source>
        <dbReference type="EMBL" id="CAG5116702.1"/>
    </source>
</evidence>
<evidence type="ECO:0000259" key="5">
    <source>
        <dbReference type="Pfam" id="PF00755"/>
    </source>
</evidence>
<evidence type="ECO:0000256" key="3">
    <source>
        <dbReference type="ARBA" id="ARBA00023315"/>
    </source>
</evidence>
<organism evidence="6 7">
    <name type="scientific">Candidula unifasciata</name>
    <dbReference type="NCBI Taxonomy" id="100452"/>
    <lineage>
        <taxon>Eukaryota</taxon>
        <taxon>Metazoa</taxon>
        <taxon>Spiralia</taxon>
        <taxon>Lophotrochozoa</taxon>
        <taxon>Mollusca</taxon>
        <taxon>Gastropoda</taxon>
        <taxon>Heterobranchia</taxon>
        <taxon>Euthyneura</taxon>
        <taxon>Panpulmonata</taxon>
        <taxon>Eupulmonata</taxon>
        <taxon>Stylommatophora</taxon>
        <taxon>Helicina</taxon>
        <taxon>Helicoidea</taxon>
        <taxon>Geomitridae</taxon>
        <taxon>Candidula</taxon>
    </lineage>
</organism>
<dbReference type="InterPro" id="IPR000542">
    <property type="entry name" value="Carn_acyl_trans"/>
</dbReference>
<dbReference type="OrthoDB" id="240216at2759"/>
<dbReference type="EMBL" id="CAJHNH020000289">
    <property type="protein sequence ID" value="CAG5116702.1"/>
    <property type="molecule type" value="Genomic_DNA"/>
</dbReference>
<dbReference type="GO" id="GO:0019254">
    <property type="term" value="P:carnitine metabolic process, CoA-linked"/>
    <property type="evidence" value="ECO:0007669"/>
    <property type="project" value="TreeGrafter"/>
</dbReference>
<dbReference type="PANTHER" id="PTHR22589:SF103">
    <property type="entry name" value="CARNITINE O-ACETYL-TRANSFERASE, ISOFORM A-RELATED"/>
    <property type="match status" value="1"/>
</dbReference>
<sequence>FILSEDGYIGLNYEHTVAEGPAVISLVDHVLGFLEKQKEPWGAAPNIHPPKRLQFNITSKTQEVIELGIDEIDSAVNDLMLRILFFKDYGKNFIKKHKLSPDAFIQMSFQLAYYRIYKQPCATYEAGSLRKYQLGRTETIRSCSIASVAFTKAMDDQSVPCSRKVDLLKEAIKSHRKYIDDTVNGRGVDRHLLGLKLVALENNMDVPELFMDLAFKESTHFRMSTSQVASRYKAVLCFGPVVPDGYGLCYNPQNEELIVSISSFNNNPQTDSDKFVASLKTSLQDMQALLISHSHPK</sequence>
<dbReference type="InterPro" id="IPR039551">
    <property type="entry name" value="Cho/carn_acyl_trans"/>
</dbReference>
<keyword evidence="7" id="KW-1185">Reference proteome</keyword>
<dbReference type="PANTHER" id="PTHR22589">
    <property type="entry name" value="CARNITINE O-ACYLTRANSFERASE"/>
    <property type="match status" value="1"/>
</dbReference>
<accession>A0A8S3YMI5</accession>
<dbReference type="Proteomes" id="UP000678393">
    <property type="component" value="Unassembled WGS sequence"/>
</dbReference>
<evidence type="ECO:0000256" key="1">
    <source>
        <dbReference type="ARBA" id="ARBA00005232"/>
    </source>
</evidence>
<dbReference type="InterPro" id="IPR023213">
    <property type="entry name" value="CAT-like_dom_sf"/>
</dbReference>
<feature type="active site" description="Proton acceptor" evidence="4">
    <location>
        <position position="15"/>
    </location>
</feature>
<evidence type="ECO:0000256" key="2">
    <source>
        <dbReference type="ARBA" id="ARBA00022679"/>
    </source>
</evidence>
<dbReference type="Gene3D" id="3.30.559.10">
    <property type="entry name" value="Chloramphenicol acetyltransferase-like domain"/>
    <property type="match status" value="1"/>
</dbReference>
<dbReference type="GO" id="GO:0005777">
    <property type="term" value="C:peroxisome"/>
    <property type="evidence" value="ECO:0007669"/>
    <property type="project" value="TreeGrafter"/>
</dbReference>
<gene>
    <name evidence="6" type="ORF">CUNI_LOCUS2260</name>
</gene>
<dbReference type="FunFam" id="3.30.559.10:FF:000001">
    <property type="entry name" value="Carnitine O-acetyltransferase"/>
    <property type="match status" value="1"/>
</dbReference>
<keyword evidence="2" id="KW-0808">Transferase</keyword>
<evidence type="ECO:0000313" key="7">
    <source>
        <dbReference type="Proteomes" id="UP000678393"/>
    </source>
</evidence>
<dbReference type="AlphaFoldDB" id="A0A8S3YMI5"/>
<dbReference type="SUPFAM" id="SSF52777">
    <property type="entry name" value="CoA-dependent acyltransferases"/>
    <property type="match status" value="2"/>
</dbReference>
<reference evidence="6" key="1">
    <citation type="submission" date="2021-04" db="EMBL/GenBank/DDBJ databases">
        <authorList>
            <consortium name="Molecular Ecology Group"/>
        </authorList>
    </citation>
    <scope>NUCLEOTIDE SEQUENCE</scope>
</reference>
<keyword evidence="3" id="KW-0012">Acyltransferase</keyword>
<evidence type="ECO:0000256" key="4">
    <source>
        <dbReference type="PIRSR" id="PIRSR600542-1"/>
    </source>
</evidence>
<feature type="non-terminal residue" evidence="6">
    <location>
        <position position="1"/>
    </location>
</feature>
<dbReference type="InterPro" id="IPR042231">
    <property type="entry name" value="Cho/carn_acyl_trans_2"/>
</dbReference>
<feature type="domain" description="Choline/carnitine acyltransferase" evidence="5">
    <location>
        <begin position="1"/>
        <end position="280"/>
    </location>
</feature>
<dbReference type="Pfam" id="PF00755">
    <property type="entry name" value="Carn_acyltransf"/>
    <property type="match status" value="1"/>
</dbReference>
<dbReference type="Gene3D" id="3.30.559.70">
    <property type="entry name" value="Choline/Carnitine o-acyltransferase, domain 2"/>
    <property type="match status" value="1"/>
</dbReference>
<proteinExistence type="inferred from homology"/>